<dbReference type="OrthoDB" id="67027at2759"/>
<dbReference type="Proteomes" id="UP000745764">
    <property type="component" value="Unassembled WGS sequence"/>
</dbReference>
<protein>
    <recommendedName>
        <fullName evidence="3">RNase III domain-containing protein</fullName>
    </recommendedName>
</protein>
<dbReference type="SUPFAM" id="SSF69065">
    <property type="entry name" value="RNase III domain-like"/>
    <property type="match status" value="1"/>
</dbReference>
<organism evidence="1 2">
    <name type="scientific">Aureobasidium uvarum</name>
    <dbReference type="NCBI Taxonomy" id="2773716"/>
    <lineage>
        <taxon>Eukaryota</taxon>
        <taxon>Fungi</taxon>
        <taxon>Dikarya</taxon>
        <taxon>Ascomycota</taxon>
        <taxon>Pezizomycotina</taxon>
        <taxon>Dothideomycetes</taxon>
        <taxon>Dothideomycetidae</taxon>
        <taxon>Dothideales</taxon>
        <taxon>Saccotheciaceae</taxon>
        <taxon>Aureobasidium</taxon>
    </lineage>
</organism>
<evidence type="ECO:0000313" key="2">
    <source>
        <dbReference type="Proteomes" id="UP000745764"/>
    </source>
</evidence>
<evidence type="ECO:0000313" key="1">
    <source>
        <dbReference type="EMBL" id="CAD0113522.1"/>
    </source>
</evidence>
<sequence>MSLAHHQPKYERAEAIIGYRPQKFEKGYLWEALQVAGSGQNRIGGRLVYDGNKRLAILGDTAMALAIAGPWYERDDTLASTKLAANLIEAVVGAVWLDSDESIAAVRQVMEALGFFAMVIFISFPHI</sequence>
<dbReference type="GO" id="GO:0006396">
    <property type="term" value="P:RNA processing"/>
    <property type="evidence" value="ECO:0007669"/>
    <property type="project" value="InterPro"/>
</dbReference>
<evidence type="ECO:0008006" key="3">
    <source>
        <dbReference type="Google" id="ProtNLM"/>
    </source>
</evidence>
<accession>A0A9N8PW20</accession>
<dbReference type="GO" id="GO:0004525">
    <property type="term" value="F:ribonuclease III activity"/>
    <property type="evidence" value="ECO:0007669"/>
    <property type="project" value="InterPro"/>
</dbReference>
<proteinExistence type="predicted"/>
<gene>
    <name evidence="1" type="ORF">AWRI4620_LOCUS7777</name>
</gene>
<name>A0A9N8PW20_9PEZI</name>
<dbReference type="AlphaFoldDB" id="A0A9N8PW20"/>
<reference evidence="1" key="1">
    <citation type="submission" date="2020-06" db="EMBL/GenBank/DDBJ databases">
        <authorList>
            <person name="Onetto C."/>
        </authorList>
    </citation>
    <scope>NUCLEOTIDE SEQUENCE</scope>
</reference>
<dbReference type="Gene3D" id="1.10.1520.10">
    <property type="entry name" value="Ribonuclease III domain"/>
    <property type="match status" value="1"/>
</dbReference>
<dbReference type="InterPro" id="IPR036389">
    <property type="entry name" value="RNase_III_sf"/>
</dbReference>
<comment type="caution">
    <text evidence="1">The sequence shown here is derived from an EMBL/GenBank/DDBJ whole genome shotgun (WGS) entry which is preliminary data.</text>
</comment>
<keyword evidence="2" id="KW-1185">Reference proteome</keyword>
<dbReference type="EMBL" id="CAINUL010000016">
    <property type="protein sequence ID" value="CAD0113522.1"/>
    <property type="molecule type" value="Genomic_DNA"/>
</dbReference>